<evidence type="ECO:0000313" key="1">
    <source>
        <dbReference type="EMBL" id="KAH7854918.1"/>
    </source>
</evidence>
<organism evidence="1 2">
    <name type="scientific">Vaccinium darrowii</name>
    <dbReference type="NCBI Taxonomy" id="229202"/>
    <lineage>
        <taxon>Eukaryota</taxon>
        <taxon>Viridiplantae</taxon>
        <taxon>Streptophyta</taxon>
        <taxon>Embryophyta</taxon>
        <taxon>Tracheophyta</taxon>
        <taxon>Spermatophyta</taxon>
        <taxon>Magnoliopsida</taxon>
        <taxon>eudicotyledons</taxon>
        <taxon>Gunneridae</taxon>
        <taxon>Pentapetalae</taxon>
        <taxon>asterids</taxon>
        <taxon>Ericales</taxon>
        <taxon>Ericaceae</taxon>
        <taxon>Vaccinioideae</taxon>
        <taxon>Vaccinieae</taxon>
        <taxon>Vaccinium</taxon>
    </lineage>
</organism>
<protein>
    <submittedName>
        <fullName evidence="1">Uncharacterized protein</fullName>
    </submittedName>
</protein>
<comment type="caution">
    <text evidence="1">The sequence shown here is derived from an EMBL/GenBank/DDBJ whole genome shotgun (WGS) entry which is preliminary data.</text>
</comment>
<name>A0ACB7YNC6_9ERIC</name>
<accession>A0ACB7YNC6</accession>
<evidence type="ECO:0000313" key="2">
    <source>
        <dbReference type="Proteomes" id="UP000828048"/>
    </source>
</evidence>
<gene>
    <name evidence="1" type="ORF">Vadar_019048</name>
</gene>
<sequence>MASSVEKETQDEVFSMDLPAPPGWTKKFMPKKAGTPKKNEIIFTAPTGEEITNKKQLEQYLKLHPGGPKISEFDWGTGETPRRSVRISVKAKATPPPPETEPPKKRSRKSSASKNDIKEKEVATEETEVVKEVDVQGKTIEEVNAGEEIEKDVVKENQDQIKAEDAPEEAKDAEQGRDDVEKTNLENVIDRSEATQNDEGLVEVSEVQEKVEQTTFEAEKQDTGVAEVKMYQMGGAEKEEQKSMVTDLTKKVEGAVTENGGEAEESKP</sequence>
<proteinExistence type="predicted"/>
<dbReference type="EMBL" id="CM037161">
    <property type="protein sequence ID" value="KAH7854918.1"/>
    <property type="molecule type" value="Genomic_DNA"/>
</dbReference>
<dbReference type="Proteomes" id="UP000828048">
    <property type="component" value="Chromosome 11"/>
</dbReference>
<keyword evidence="2" id="KW-1185">Reference proteome</keyword>
<reference evidence="1 2" key="1">
    <citation type="journal article" date="2021" name="Hortic Res">
        <title>High-quality reference genome and annotation aids understanding of berry development for evergreen blueberry (Vaccinium darrowii).</title>
        <authorList>
            <person name="Yu J."/>
            <person name="Hulse-Kemp A.M."/>
            <person name="Babiker E."/>
            <person name="Staton M."/>
        </authorList>
    </citation>
    <scope>NUCLEOTIDE SEQUENCE [LARGE SCALE GENOMIC DNA]</scope>
    <source>
        <strain evidence="2">cv. NJ 8807/NJ 8810</strain>
        <tissue evidence="1">Young leaf</tissue>
    </source>
</reference>